<evidence type="ECO:0000313" key="2">
    <source>
        <dbReference type="Proteomes" id="UP000319852"/>
    </source>
</evidence>
<dbReference type="InterPro" id="IPR011989">
    <property type="entry name" value="ARM-like"/>
</dbReference>
<dbReference type="InterPro" id="IPR016024">
    <property type="entry name" value="ARM-type_fold"/>
</dbReference>
<dbReference type="Pfam" id="PF13646">
    <property type="entry name" value="HEAT_2"/>
    <property type="match status" value="1"/>
</dbReference>
<accession>A0A517MY07</accession>
<gene>
    <name evidence="1" type="ORF">HG15A2_30830</name>
</gene>
<keyword evidence="2" id="KW-1185">Reference proteome</keyword>
<dbReference type="AlphaFoldDB" id="A0A517MY07"/>
<protein>
    <submittedName>
        <fullName evidence="1">HEAT repeat protein</fullName>
    </submittedName>
</protein>
<name>A0A517MY07_9BACT</name>
<dbReference type="EMBL" id="CP036263">
    <property type="protein sequence ID" value="QDS99753.1"/>
    <property type="molecule type" value="Genomic_DNA"/>
</dbReference>
<dbReference type="Pfam" id="PF03130">
    <property type="entry name" value="HEAT_PBS"/>
    <property type="match status" value="1"/>
</dbReference>
<evidence type="ECO:0000313" key="1">
    <source>
        <dbReference type="EMBL" id="QDS99753.1"/>
    </source>
</evidence>
<reference evidence="1 2" key="1">
    <citation type="submission" date="2019-02" db="EMBL/GenBank/DDBJ databases">
        <title>Deep-cultivation of Planctomycetes and their phenomic and genomic characterization uncovers novel biology.</title>
        <authorList>
            <person name="Wiegand S."/>
            <person name="Jogler M."/>
            <person name="Boedeker C."/>
            <person name="Pinto D."/>
            <person name="Vollmers J."/>
            <person name="Rivas-Marin E."/>
            <person name="Kohn T."/>
            <person name="Peeters S.H."/>
            <person name="Heuer A."/>
            <person name="Rast P."/>
            <person name="Oberbeckmann S."/>
            <person name="Bunk B."/>
            <person name="Jeske O."/>
            <person name="Meyerdierks A."/>
            <person name="Storesund J.E."/>
            <person name="Kallscheuer N."/>
            <person name="Luecker S."/>
            <person name="Lage O.M."/>
            <person name="Pohl T."/>
            <person name="Merkel B.J."/>
            <person name="Hornburger P."/>
            <person name="Mueller R.-W."/>
            <person name="Bruemmer F."/>
            <person name="Labrenz M."/>
            <person name="Spormann A.M."/>
            <person name="Op den Camp H."/>
            <person name="Overmann J."/>
            <person name="Amann R."/>
            <person name="Jetten M.S.M."/>
            <person name="Mascher T."/>
            <person name="Medema M.H."/>
            <person name="Devos D.P."/>
            <person name="Kaster A.-K."/>
            <person name="Ovreas L."/>
            <person name="Rohde M."/>
            <person name="Galperin M.Y."/>
            <person name="Jogler C."/>
        </authorList>
    </citation>
    <scope>NUCLEOTIDE SEQUENCE [LARGE SCALE GENOMIC DNA]</scope>
    <source>
        <strain evidence="1 2">HG15A2</strain>
    </source>
</reference>
<sequence length="165" mass="16948">MDMETAHQQLLTGTDTQQAAAAEALAGMGELAQQAIPALVQHCASADESVRNWCTAALEEVGPPAGRQLEHLTALAEAANSDVAYWAVTLLGRAGEQAQAAIPTLLGRLEDDSSPQVQERAAWALGKIARGSTPAISALQSAAATTGPLATHSKRALEKLSAASA</sequence>
<dbReference type="Gene3D" id="1.25.10.10">
    <property type="entry name" value="Leucine-rich Repeat Variant"/>
    <property type="match status" value="1"/>
</dbReference>
<dbReference type="Proteomes" id="UP000319852">
    <property type="component" value="Chromosome"/>
</dbReference>
<dbReference type="SUPFAM" id="SSF48371">
    <property type="entry name" value="ARM repeat"/>
    <property type="match status" value="1"/>
</dbReference>
<organism evidence="1 2">
    <name type="scientific">Adhaeretor mobilis</name>
    <dbReference type="NCBI Taxonomy" id="1930276"/>
    <lineage>
        <taxon>Bacteria</taxon>
        <taxon>Pseudomonadati</taxon>
        <taxon>Planctomycetota</taxon>
        <taxon>Planctomycetia</taxon>
        <taxon>Pirellulales</taxon>
        <taxon>Lacipirellulaceae</taxon>
        <taxon>Adhaeretor</taxon>
    </lineage>
</organism>
<dbReference type="SMART" id="SM00567">
    <property type="entry name" value="EZ_HEAT"/>
    <property type="match status" value="3"/>
</dbReference>
<dbReference type="InterPro" id="IPR004155">
    <property type="entry name" value="PBS_lyase_HEAT"/>
</dbReference>
<dbReference type="KEGG" id="amob:HG15A2_30830"/>
<proteinExistence type="predicted"/>
<dbReference type="RefSeq" id="WP_218931979.1">
    <property type="nucleotide sequence ID" value="NZ_CP036263.1"/>
</dbReference>